<keyword evidence="2" id="KW-0813">Transport</keyword>
<feature type="transmembrane region" description="Helical" evidence="11">
    <location>
        <begin position="616"/>
        <end position="636"/>
    </location>
</feature>
<dbReference type="InterPro" id="IPR003593">
    <property type="entry name" value="AAA+_ATPase"/>
</dbReference>
<dbReference type="InterPro" id="IPR003439">
    <property type="entry name" value="ABC_transporter-like_ATP-bd"/>
</dbReference>
<gene>
    <name evidence="13" type="ORF">ATO9_19415</name>
</gene>
<dbReference type="Pfam" id="PF00005">
    <property type="entry name" value="ABC_tran"/>
    <property type="match status" value="2"/>
</dbReference>
<dbReference type="EMBL" id="AQQX01000013">
    <property type="protein sequence ID" value="KGM47180.1"/>
    <property type="molecule type" value="Genomic_DNA"/>
</dbReference>
<dbReference type="InterPro" id="IPR001851">
    <property type="entry name" value="ABC_transp_permease"/>
</dbReference>
<feature type="domain" description="ABC transporter" evidence="12">
    <location>
        <begin position="269"/>
        <end position="507"/>
    </location>
</feature>
<feature type="transmembrane region" description="Helical" evidence="11">
    <location>
        <begin position="767"/>
        <end position="786"/>
    </location>
</feature>
<sequence>MIPLADIVPDQTARDMREPDAGTPLVRLSNVSKSFGAVRALIDVSVDIHAGEVHAILGENGAGKSTLMNILTGVLQPSTGTIEVGERNVMPLTPETSSALGIAISYQHPAILPDMSVLENLQVALPSRIFEAERDDHVGRRLLDDVGLHVPLNARVDALTIAQKHLLELAKALAVNPKVLILDEPTAALDQDATDMLFDRVRQLKAGGTAVIYITHRLAELRQIADRVTVLRDGRHRGSALASEISNSELLDLIVGRTLASAFPPKCPQSDPQINFEVRGLSGRKFTDVSFNVGRGQIIGVAGVEGNGQSDLMRALVGLQSYSGDIKLADRTLKPGELKDMAAFMPSDRHEEGLAADLTIRENATFASLDKYASGGVLSRRREHEKVQDVFSSLAVKASGLEAKVSSLSGGNQQKIVMSRALLSEPGYIIADEPTQGVDVGARFEIYRILREVSDAGTPVIVNSSDAAELEGLCDIVIVMSRGRVVETLRGDEITEARIVGAAVEADTHAHHADEARRSEGGFAAKFRHFAQTDNATIIPLAIVAVALALFVSGQNENYLSAFNLSNILILATALGFIALGQTIALLMGGIDLSVGPLAGFCVVIGSFFINDGNAAATMGLGFALMFGAAMVVGLINGILIRFANFTPIAATLAMFIGLQGMSFVLRDGPGGYISFDVIDTLTWRFGAVPVAFIVMVALAIAMEIGLRRARPGWQLRAVGSNEESARRIGVRTDLTFVLGYVGVSVLTALGAVMLMAQIGVGDPAQGVNYTLGSITAVVLGGTSLLGGRGTFIGSVLGAILLTEVLNAVSFLGLSQSYQYGFQGLLILAAALIYTTARRRREE</sequence>
<evidence type="ECO:0000256" key="3">
    <source>
        <dbReference type="ARBA" id="ARBA00022475"/>
    </source>
</evidence>
<evidence type="ECO:0000256" key="9">
    <source>
        <dbReference type="ARBA" id="ARBA00022989"/>
    </source>
</evidence>
<keyword evidence="8" id="KW-0067">ATP-binding</keyword>
<feature type="transmembrane region" description="Helical" evidence="11">
    <location>
        <begin position="643"/>
        <end position="666"/>
    </location>
</feature>
<dbReference type="eggNOG" id="COG1129">
    <property type="taxonomic scope" value="Bacteria"/>
</dbReference>
<name>A0A0A0EAC8_9RHOB</name>
<dbReference type="PANTHER" id="PTHR43790">
    <property type="entry name" value="CARBOHYDRATE TRANSPORT ATP-BINDING PROTEIN MG119-RELATED"/>
    <property type="match status" value="1"/>
</dbReference>
<dbReference type="Proteomes" id="UP000030004">
    <property type="component" value="Unassembled WGS sequence"/>
</dbReference>
<dbReference type="CDD" id="cd03216">
    <property type="entry name" value="ABC_Carb_Monos_I"/>
    <property type="match status" value="1"/>
</dbReference>
<comment type="caution">
    <text evidence="13">The sequence shown here is derived from an EMBL/GenBank/DDBJ whole genome shotgun (WGS) entry which is preliminary data.</text>
</comment>
<evidence type="ECO:0000256" key="4">
    <source>
        <dbReference type="ARBA" id="ARBA00022597"/>
    </source>
</evidence>
<feature type="transmembrane region" description="Helical" evidence="11">
    <location>
        <begin position="820"/>
        <end position="837"/>
    </location>
</feature>
<evidence type="ECO:0000256" key="2">
    <source>
        <dbReference type="ARBA" id="ARBA00022448"/>
    </source>
</evidence>
<feature type="transmembrane region" description="Helical" evidence="11">
    <location>
        <begin position="536"/>
        <end position="553"/>
    </location>
</feature>
<evidence type="ECO:0000259" key="12">
    <source>
        <dbReference type="PROSITE" id="PS50893"/>
    </source>
</evidence>
<dbReference type="SUPFAM" id="SSF52540">
    <property type="entry name" value="P-loop containing nucleoside triphosphate hydrolases"/>
    <property type="match status" value="2"/>
</dbReference>
<feature type="transmembrane region" description="Helical" evidence="11">
    <location>
        <begin position="793"/>
        <end position="814"/>
    </location>
</feature>
<dbReference type="InterPro" id="IPR027417">
    <property type="entry name" value="P-loop_NTPase"/>
</dbReference>
<dbReference type="STRING" id="1461694.ATO9_19415"/>
<keyword evidence="5 11" id="KW-0812">Transmembrane</keyword>
<dbReference type="eggNOG" id="COG1172">
    <property type="taxonomic scope" value="Bacteria"/>
</dbReference>
<feature type="domain" description="ABC transporter" evidence="12">
    <location>
        <begin position="26"/>
        <end position="258"/>
    </location>
</feature>
<dbReference type="GO" id="GO:0005524">
    <property type="term" value="F:ATP binding"/>
    <property type="evidence" value="ECO:0007669"/>
    <property type="project" value="UniProtKB-KW"/>
</dbReference>
<keyword evidence="7" id="KW-0547">Nucleotide-binding</keyword>
<evidence type="ECO:0000256" key="5">
    <source>
        <dbReference type="ARBA" id="ARBA00022692"/>
    </source>
</evidence>
<dbReference type="OrthoDB" id="7757085at2"/>
<evidence type="ECO:0000256" key="8">
    <source>
        <dbReference type="ARBA" id="ARBA00022840"/>
    </source>
</evidence>
<keyword evidence="3" id="KW-1003">Cell membrane</keyword>
<evidence type="ECO:0000256" key="6">
    <source>
        <dbReference type="ARBA" id="ARBA00022737"/>
    </source>
</evidence>
<keyword evidence="9 11" id="KW-1133">Transmembrane helix</keyword>
<dbReference type="InterPro" id="IPR017871">
    <property type="entry name" value="ABC_transporter-like_CS"/>
</dbReference>
<feature type="transmembrane region" description="Helical" evidence="11">
    <location>
        <begin position="686"/>
        <end position="707"/>
    </location>
</feature>
<dbReference type="PROSITE" id="PS00211">
    <property type="entry name" value="ABC_TRANSPORTER_1"/>
    <property type="match status" value="1"/>
</dbReference>
<proteinExistence type="predicted"/>
<dbReference type="AlphaFoldDB" id="A0A0A0EAC8"/>
<keyword evidence="14" id="KW-1185">Reference proteome</keyword>
<dbReference type="GO" id="GO:0022857">
    <property type="term" value="F:transmembrane transporter activity"/>
    <property type="evidence" value="ECO:0007669"/>
    <property type="project" value="InterPro"/>
</dbReference>
<protein>
    <submittedName>
        <fullName evidence="13">ABC transporter</fullName>
    </submittedName>
</protein>
<dbReference type="InterPro" id="IPR050107">
    <property type="entry name" value="ABC_carbohydrate_import_ATPase"/>
</dbReference>
<evidence type="ECO:0000313" key="13">
    <source>
        <dbReference type="EMBL" id="KGM47180.1"/>
    </source>
</evidence>
<organism evidence="13 14">
    <name type="scientific">Pseudooceanicola atlanticus</name>
    <dbReference type="NCBI Taxonomy" id="1461694"/>
    <lineage>
        <taxon>Bacteria</taxon>
        <taxon>Pseudomonadati</taxon>
        <taxon>Pseudomonadota</taxon>
        <taxon>Alphaproteobacteria</taxon>
        <taxon>Rhodobacterales</taxon>
        <taxon>Paracoccaceae</taxon>
        <taxon>Pseudooceanicola</taxon>
    </lineage>
</organism>
<dbReference type="PROSITE" id="PS50893">
    <property type="entry name" value="ABC_TRANSPORTER_2"/>
    <property type="match status" value="2"/>
</dbReference>
<keyword evidence="4" id="KW-0762">Sugar transport</keyword>
<dbReference type="Gene3D" id="3.40.50.300">
    <property type="entry name" value="P-loop containing nucleotide triphosphate hydrolases"/>
    <property type="match status" value="2"/>
</dbReference>
<evidence type="ECO:0000256" key="10">
    <source>
        <dbReference type="ARBA" id="ARBA00023136"/>
    </source>
</evidence>
<reference evidence="13 14" key="1">
    <citation type="journal article" date="2015" name="Antonie Van Leeuwenhoek">
        <title>Pseudooceanicola atlanticus gen. nov. sp. nov., isolated from surface seawater of the Atlantic Ocean and reclassification of Oceanicola batsensis, Oceanicola marinus, Oceanicola nitratireducens, Oceanicola nanhaiensis, Oceanicola antarcticus and Oceanicola flagellatus, as Pseudooceanicola batsensis comb. nov., Pseudooceanicola marinus comb. nov., Pseudooceanicola nitratireducens comb. nov., Pseudooceanicola nanhaiensis comb. nov., Pseudooceanicola antarcticus comb. nov., and Pseudooceanicola flagellatus comb. nov.</title>
        <authorList>
            <person name="Lai Q."/>
            <person name="Li G."/>
            <person name="Liu X."/>
            <person name="Du Y."/>
            <person name="Sun F."/>
            <person name="Shao Z."/>
        </authorList>
    </citation>
    <scope>NUCLEOTIDE SEQUENCE [LARGE SCALE GENOMIC DNA]</scope>
    <source>
        <strain evidence="13 14">22II-s11g</strain>
    </source>
</reference>
<feature type="transmembrane region" description="Helical" evidence="11">
    <location>
        <begin position="737"/>
        <end position="761"/>
    </location>
</feature>
<evidence type="ECO:0000313" key="14">
    <source>
        <dbReference type="Proteomes" id="UP000030004"/>
    </source>
</evidence>
<dbReference type="Pfam" id="PF02653">
    <property type="entry name" value="BPD_transp_2"/>
    <property type="match status" value="1"/>
</dbReference>
<accession>A0A0A0EAC8</accession>
<feature type="transmembrane region" description="Helical" evidence="11">
    <location>
        <begin position="559"/>
        <end position="580"/>
    </location>
</feature>
<dbReference type="GO" id="GO:0016887">
    <property type="term" value="F:ATP hydrolysis activity"/>
    <property type="evidence" value="ECO:0007669"/>
    <property type="project" value="InterPro"/>
</dbReference>
<keyword evidence="6" id="KW-0677">Repeat</keyword>
<dbReference type="CDD" id="cd06579">
    <property type="entry name" value="TM_PBP1_transp_AraH_like"/>
    <property type="match status" value="1"/>
</dbReference>
<dbReference type="CDD" id="cd03215">
    <property type="entry name" value="ABC_Carb_Monos_II"/>
    <property type="match status" value="1"/>
</dbReference>
<dbReference type="PANTHER" id="PTHR43790:SF9">
    <property type="entry name" value="GALACTOFURANOSE TRANSPORTER ATP-BINDING PROTEIN YTFR"/>
    <property type="match status" value="1"/>
</dbReference>
<keyword evidence="10 11" id="KW-0472">Membrane</keyword>
<evidence type="ECO:0000256" key="7">
    <source>
        <dbReference type="ARBA" id="ARBA00022741"/>
    </source>
</evidence>
<dbReference type="SMART" id="SM00382">
    <property type="entry name" value="AAA"/>
    <property type="match status" value="2"/>
</dbReference>
<evidence type="ECO:0000256" key="1">
    <source>
        <dbReference type="ARBA" id="ARBA00004651"/>
    </source>
</evidence>
<dbReference type="GO" id="GO:0005886">
    <property type="term" value="C:plasma membrane"/>
    <property type="evidence" value="ECO:0007669"/>
    <property type="project" value="UniProtKB-SubCell"/>
</dbReference>
<comment type="subcellular location">
    <subcellularLocation>
        <location evidence="1">Cell membrane</location>
        <topology evidence="1">Multi-pass membrane protein</topology>
    </subcellularLocation>
</comment>
<evidence type="ECO:0000256" key="11">
    <source>
        <dbReference type="SAM" id="Phobius"/>
    </source>
</evidence>